<keyword evidence="9" id="KW-1185">Reference proteome</keyword>
<protein>
    <recommendedName>
        <fullName evidence="5 6">[Ribosomal protein bS18]-alanine N-acetyltransferase</fullName>
        <ecNumber evidence="5 6">2.3.1.266</ecNumber>
    </recommendedName>
</protein>
<reference evidence="8" key="1">
    <citation type="journal article" date="2014" name="Int. J. Syst. Evol. Microbiol.">
        <title>Complete genome sequence of Corynebacterium casei LMG S-19264T (=DSM 44701T), isolated from a smear-ripened cheese.</title>
        <authorList>
            <consortium name="US DOE Joint Genome Institute (JGI-PGF)"/>
            <person name="Walter F."/>
            <person name="Albersmeier A."/>
            <person name="Kalinowski J."/>
            <person name="Ruckert C."/>
        </authorList>
    </citation>
    <scope>NUCLEOTIDE SEQUENCE</scope>
    <source>
        <strain evidence="8">CGMCC 1.7086</strain>
    </source>
</reference>
<dbReference type="SUPFAM" id="SSF55729">
    <property type="entry name" value="Acyl-CoA N-acyltransferases (Nat)"/>
    <property type="match status" value="1"/>
</dbReference>
<evidence type="ECO:0000313" key="8">
    <source>
        <dbReference type="EMBL" id="GGO72004.1"/>
    </source>
</evidence>
<feature type="active site" description="Proton donor" evidence="5">
    <location>
        <position position="115"/>
    </location>
</feature>
<comment type="subcellular location">
    <subcellularLocation>
        <location evidence="5 6">Cytoplasm</location>
    </subcellularLocation>
</comment>
<evidence type="ECO:0000256" key="4">
    <source>
        <dbReference type="ARBA" id="ARBA00023315"/>
    </source>
</evidence>
<accession>A0A918DLS3</accession>
<dbReference type="InterPro" id="IPR000182">
    <property type="entry name" value="GNAT_dom"/>
</dbReference>
<proteinExistence type="inferred from homology"/>
<feature type="active site" description="Proton acceptor" evidence="5">
    <location>
        <position position="103"/>
    </location>
</feature>
<comment type="function">
    <text evidence="5 6">Acetylates the N-terminal alanine of ribosomal protein bS18.</text>
</comment>
<dbReference type="InterPro" id="IPR016181">
    <property type="entry name" value="Acyl_CoA_acyltransferase"/>
</dbReference>
<dbReference type="InterPro" id="IPR006464">
    <property type="entry name" value="AcTrfase_RimI/Ard1"/>
</dbReference>
<dbReference type="CDD" id="cd04301">
    <property type="entry name" value="NAT_SF"/>
    <property type="match status" value="1"/>
</dbReference>
<dbReference type="InterPro" id="IPR043690">
    <property type="entry name" value="RimI"/>
</dbReference>
<evidence type="ECO:0000256" key="6">
    <source>
        <dbReference type="RuleBase" id="RU363094"/>
    </source>
</evidence>
<name>A0A918DLS3_9ALTE</name>
<keyword evidence="3 5" id="KW-0808">Transferase</keyword>
<evidence type="ECO:0000256" key="1">
    <source>
        <dbReference type="ARBA" id="ARBA00005395"/>
    </source>
</evidence>
<evidence type="ECO:0000259" key="7">
    <source>
        <dbReference type="PROSITE" id="PS51186"/>
    </source>
</evidence>
<dbReference type="GO" id="GO:0008999">
    <property type="term" value="F:protein-N-terminal-alanine acetyltransferase activity"/>
    <property type="evidence" value="ECO:0007669"/>
    <property type="project" value="UniProtKB-UniRule"/>
</dbReference>
<dbReference type="AlphaFoldDB" id="A0A918DLS3"/>
<reference evidence="8" key="2">
    <citation type="submission" date="2020-09" db="EMBL/GenBank/DDBJ databases">
        <authorList>
            <person name="Sun Q."/>
            <person name="Zhou Y."/>
        </authorList>
    </citation>
    <scope>NUCLEOTIDE SEQUENCE</scope>
    <source>
        <strain evidence="8">CGMCC 1.7086</strain>
    </source>
</reference>
<feature type="binding site" evidence="5">
    <location>
        <begin position="69"/>
        <end position="71"/>
    </location>
    <ligand>
        <name>acetyl-CoA</name>
        <dbReference type="ChEBI" id="CHEBI:57288"/>
    </ligand>
</feature>
<gene>
    <name evidence="5 8" type="primary">rimI</name>
    <name evidence="8" type="ORF">GCM10010982_29100</name>
</gene>
<comment type="similarity">
    <text evidence="1 5 6">Belongs to the acetyltransferase family. RimI subfamily.</text>
</comment>
<dbReference type="Gene3D" id="3.40.630.30">
    <property type="match status" value="1"/>
</dbReference>
<dbReference type="HAMAP" id="MF_02210">
    <property type="entry name" value="RimI"/>
    <property type="match status" value="1"/>
</dbReference>
<keyword evidence="4 5" id="KW-0012">Acyltransferase</keyword>
<comment type="caution">
    <text evidence="5">Lacks conserved residue(s) required for the propagation of feature annotation.</text>
</comment>
<dbReference type="EMBL" id="BMLS01000005">
    <property type="protein sequence ID" value="GGO72004.1"/>
    <property type="molecule type" value="Genomic_DNA"/>
</dbReference>
<evidence type="ECO:0000256" key="5">
    <source>
        <dbReference type="HAMAP-Rule" id="MF_02210"/>
    </source>
</evidence>
<feature type="domain" description="N-acetyltransferase" evidence="7">
    <location>
        <begin position="2"/>
        <end position="147"/>
    </location>
</feature>
<dbReference type="PANTHER" id="PTHR43420">
    <property type="entry name" value="ACETYLTRANSFERASE"/>
    <property type="match status" value="1"/>
</dbReference>
<sequence>MLTFSPLNQGNYQPAFALQLACHSHPWSEATFASCLDGQYFAWQMEDNGELAGFYVGLQVLQEATLMDIGIASAKRGKGLSKPLLEHFFSQCRQKGIEEVWLEVRASNQPAIGLYEQYGFTLIERRKGYYPTHNGREDALIMKLSWGQVG</sequence>
<dbReference type="PANTHER" id="PTHR43420:SF12">
    <property type="entry name" value="N-ACETYLTRANSFERASE DOMAIN-CONTAINING PROTEIN"/>
    <property type="match status" value="1"/>
</dbReference>
<keyword evidence="2 5" id="KW-0963">Cytoplasm</keyword>
<comment type="caution">
    <text evidence="8">The sequence shown here is derived from an EMBL/GenBank/DDBJ whole genome shotgun (WGS) entry which is preliminary data.</text>
</comment>
<evidence type="ECO:0000256" key="2">
    <source>
        <dbReference type="ARBA" id="ARBA00022490"/>
    </source>
</evidence>
<dbReference type="RefSeq" id="WP_188696703.1">
    <property type="nucleotide sequence ID" value="NZ_BMLS01000005.1"/>
</dbReference>
<feature type="binding site" evidence="5">
    <location>
        <position position="108"/>
    </location>
    <ligand>
        <name>acetyl-CoA</name>
        <dbReference type="ChEBI" id="CHEBI:57288"/>
    </ligand>
</feature>
<dbReference type="NCBIfam" id="TIGR01575">
    <property type="entry name" value="rimI"/>
    <property type="match status" value="1"/>
</dbReference>
<dbReference type="PROSITE" id="PS51186">
    <property type="entry name" value="GNAT"/>
    <property type="match status" value="1"/>
</dbReference>
<organism evidence="8 9">
    <name type="scientific">Bowmanella pacifica</name>
    <dbReference type="NCBI Taxonomy" id="502051"/>
    <lineage>
        <taxon>Bacteria</taxon>
        <taxon>Pseudomonadati</taxon>
        <taxon>Pseudomonadota</taxon>
        <taxon>Gammaproteobacteria</taxon>
        <taxon>Alteromonadales</taxon>
        <taxon>Alteromonadaceae</taxon>
        <taxon>Bowmanella</taxon>
    </lineage>
</organism>
<evidence type="ECO:0000256" key="3">
    <source>
        <dbReference type="ARBA" id="ARBA00022679"/>
    </source>
</evidence>
<dbReference type="InterPro" id="IPR050680">
    <property type="entry name" value="YpeA/RimI_acetyltransf"/>
</dbReference>
<dbReference type="GO" id="GO:0005737">
    <property type="term" value="C:cytoplasm"/>
    <property type="evidence" value="ECO:0007669"/>
    <property type="project" value="UniProtKB-SubCell"/>
</dbReference>
<dbReference type="EC" id="2.3.1.266" evidence="5 6"/>
<dbReference type="Pfam" id="PF00583">
    <property type="entry name" value="Acetyltransf_1"/>
    <property type="match status" value="1"/>
</dbReference>
<comment type="catalytic activity">
    <reaction evidence="5 6">
        <text>N-terminal L-alanyl-[ribosomal protein bS18] + acetyl-CoA = N-terminal N(alpha)-acetyl-L-alanyl-[ribosomal protein bS18] + CoA + H(+)</text>
        <dbReference type="Rhea" id="RHEA:43756"/>
        <dbReference type="Rhea" id="RHEA-COMP:10676"/>
        <dbReference type="Rhea" id="RHEA-COMP:10677"/>
        <dbReference type="ChEBI" id="CHEBI:15378"/>
        <dbReference type="ChEBI" id="CHEBI:57287"/>
        <dbReference type="ChEBI" id="CHEBI:57288"/>
        <dbReference type="ChEBI" id="CHEBI:64718"/>
        <dbReference type="ChEBI" id="CHEBI:83683"/>
        <dbReference type="EC" id="2.3.1.266"/>
    </reaction>
</comment>
<evidence type="ECO:0000313" key="9">
    <source>
        <dbReference type="Proteomes" id="UP000606935"/>
    </source>
</evidence>
<dbReference type="Proteomes" id="UP000606935">
    <property type="component" value="Unassembled WGS sequence"/>
</dbReference>